<keyword evidence="1" id="KW-0378">Hydrolase</keyword>
<dbReference type="SUPFAM" id="SSF56281">
    <property type="entry name" value="Metallo-hydrolase/oxidoreductase"/>
    <property type="match status" value="1"/>
</dbReference>
<gene>
    <name evidence="1" type="ORF">DW016_00930</name>
</gene>
<dbReference type="GO" id="GO:0016787">
    <property type="term" value="F:hydrolase activity"/>
    <property type="evidence" value="ECO:0007669"/>
    <property type="project" value="UniProtKB-KW"/>
</dbReference>
<dbReference type="AlphaFoldDB" id="A0A3E3K5E0"/>
<accession>A0A3E3K5E0</accession>
<protein>
    <submittedName>
        <fullName evidence="1">Zn-dependent hydrolase</fullName>
    </submittedName>
</protein>
<dbReference type="EMBL" id="QVLX01000001">
    <property type="protein sequence ID" value="RGE89871.1"/>
    <property type="molecule type" value="Genomic_DNA"/>
</dbReference>
<reference evidence="1 2" key="1">
    <citation type="submission" date="2018-08" db="EMBL/GenBank/DDBJ databases">
        <title>A genome reference for cultivated species of the human gut microbiota.</title>
        <authorList>
            <person name="Zou Y."/>
            <person name="Xue W."/>
            <person name="Luo G."/>
        </authorList>
    </citation>
    <scope>NUCLEOTIDE SEQUENCE [LARGE SCALE GENOMIC DNA]</scope>
    <source>
        <strain evidence="1 2">AF37-2AT</strain>
    </source>
</reference>
<evidence type="ECO:0000313" key="1">
    <source>
        <dbReference type="EMBL" id="RGE89871.1"/>
    </source>
</evidence>
<organism evidence="1 2">
    <name type="scientific">Sellimonas intestinalis</name>
    <dbReference type="NCBI Taxonomy" id="1653434"/>
    <lineage>
        <taxon>Bacteria</taxon>
        <taxon>Bacillati</taxon>
        <taxon>Bacillota</taxon>
        <taxon>Clostridia</taxon>
        <taxon>Lachnospirales</taxon>
        <taxon>Lachnospiraceae</taxon>
        <taxon>Sellimonas</taxon>
    </lineage>
</organism>
<dbReference type="PANTHER" id="PTHR39189">
    <property type="entry name" value="UPF0173 METAL-DEPENDENT HYDROLASE YTKL"/>
    <property type="match status" value="1"/>
</dbReference>
<proteinExistence type="predicted"/>
<dbReference type="Gene3D" id="3.60.15.10">
    <property type="entry name" value="Ribonuclease Z/Hydroxyacylglutathione hydrolase-like"/>
    <property type="match status" value="1"/>
</dbReference>
<dbReference type="Proteomes" id="UP000261080">
    <property type="component" value="Unassembled WGS sequence"/>
</dbReference>
<name>A0A3E3K5E0_9FIRM</name>
<comment type="caution">
    <text evidence="1">The sequence shown here is derived from an EMBL/GenBank/DDBJ whole genome shotgun (WGS) entry which is preliminary data.</text>
</comment>
<keyword evidence="2" id="KW-1185">Reference proteome</keyword>
<dbReference type="RefSeq" id="WP_024732708.1">
    <property type="nucleotide sequence ID" value="NZ_CALBAT010000003.1"/>
</dbReference>
<evidence type="ECO:0000313" key="2">
    <source>
        <dbReference type="Proteomes" id="UP000261080"/>
    </source>
</evidence>
<dbReference type="PANTHER" id="PTHR39189:SF1">
    <property type="entry name" value="UPF0173 METAL-DEPENDENT HYDROLASE YTKL"/>
    <property type="match status" value="1"/>
</dbReference>
<dbReference type="Pfam" id="PF13483">
    <property type="entry name" value="Lactamase_B_3"/>
    <property type="match status" value="1"/>
</dbReference>
<dbReference type="InterPro" id="IPR036866">
    <property type="entry name" value="RibonucZ/Hydroxyglut_hydro"/>
</dbReference>
<dbReference type="OrthoDB" id="36975at2"/>
<sequence length="211" mass="24066">MREIKVEWFGHSCFRIRKDGYAIVFDPYEDDNVPGLKLEILTANEVFTSHEHGDHNAREKVKLVKAYGETPFQVTHLESFHDDCQGKKRGTNCITILESEGLRIAHLGDIGCMPTEEQKRALSHLDAVFAPAGGFYTMEPDQIRVLLEELSPKMIIPMHYRSERFGYDVIGTLDAFLHKEDPVVTYESNELMIRPDMVRQIAVLTCPVKTA</sequence>